<dbReference type="SMART" id="SM00181">
    <property type="entry name" value="EGF"/>
    <property type="match status" value="5"/>
</dbReference>
<dbReference type="SUPFAM" id="SSF57196">
    <property type="entry name" value="EGF/Laminin"/>
    <property type="match status" value="4"/>
</dbReference>
<name>A0A6J7ZX85_MYTCO</name>
<dbReference type="Proteomes" id="UP000507470">
    <property type="component" value="Unassembled WGS sequence"/>
</dbReference>
<dbReference type="EMBL" id="CACVKT020000402">
    <property type="protein sequence ID" value="CAC5358847.1"/>
    <property type="molecule type" value="Genomic_DNA"/>
</dbReference>
<evidence type="ECO:0000256" key="3">
    <source>
        <dbReference type="ARBA" id="ARBA00023157"/>
    </source>
</evidence>
<sequence>MLLLLCVTEGRQYSNSPFKYVMFCPDGKVHDKLLPNPIRYTCKPGPGRNVKCQTLFYNLKGYFECPGKGYMSGFEYTIGYGENIRCCQDPDITYSKEDCTESYGWFENLRRRENLEIFEIWVQRKDGICLNNCCYDPVNSKRFLLDDDPCHGITCQHGNCTSGSCTCETGYTGQHCERHCSIDPCNSHGTCSNSASGYTCTCTAGYSGNTCAQDCLSNRCNGHGRCYNSRNGYNCICNTGYEGTNCERDCSPDPCNGHGTCQYTQIGFTCSCNKGYTGQTCASDCSSNPCHGHGDCYNGVGGHLCQCHSGFSGNNCQTATTKQPIVGSGHHVCDKTGLLIDLATGKSVTIQNANACGGKSSDAVILKHCQAPVFSKWKKGIQVNSHCSQLKHYIPIAEWTGQGFSDTIGVLVSCQNGVIEMLSQSCSRNMNVHNVTVPASDLMYTVDWM</sequence>
<evidence type="ECO:0000313" key="6">
    <source>
        <dbReference type="EMBL" id="CAC5358847.1"/>
    </source>
</evidence>
<evidence type="ECO:0000259" key="5">
    <source>
        <dbReference type="PROSITE" id="PS50026"/>
    </source>
</evidence>
<feature type="domain" description="EGF-like" evidence="5">
    <location>
        <begin position="177"/>
        <end position="212"/>
    </location>
</feature>
<dbReference type="InterPro" id="IPR051022">
    <property type="entry name" value="Notch_Cell-Fate_Det"/>
</dbReference>
<dbReference type="Gene3D" id="2.10.25.10">
    <property type="entry name" value="Laminin"/>
    <property type="match status" value="5"/>
</dbReference>
<comment type="caution">
    <text evidence="4">Lacks conserved residue(s) required for the propagation of feature annotation.</text>
</comment>
<dbReference type="SMART" id="SM00179">
    <property type="entry name" value="EGF_CA"/>
    <property type="match status" value="5"/>
</dbReference>
<proteinExistence type="predicted"/>
<dbReference type="PROSITE" id="PS50026">
    <property type="entry name" value="EGF_3"/>
    <property type="match status" value="4"/>
</dbReference>
<evidence type="ECO:0000256" key="2">
    <source>
        <dbReference type="ARBA" id="ARBA00022737"/>
    </source>
</evidence>
<evidence type="ECO:0000313" key="7">
    <source>
        <dbReference type="Proteomes" id="UP000507470"/>
    </source>
</evidence>
<dbReference type="Pfam" id="PF00008">
    <property type="entry name" value="EGF"/>
    <property type="match status" value="3"/>
</dbReference>
<gene>
    <name evidence="6" type="ORF">MCOR_1928</name>
</gene>
<dbReference type="PROSITE" id="PS00010">
    <property type="entry name" value="ASX_HYDROXYL"/>
    <property type="match status" value="1"/>
</dbReference>
<dbReference type="PANTHER" id="PTHR24049:SF30">
    <property type="match status" value="1"/>
</dbReference>
<dbReference type="InterPro" id="IPR000152">
    <property type="entry name" value="EGF-type_Asp/Asn_hydroxyl_site"/>
</dbReference>
<dbReference type="PROSITE" id="PS01186">
    <property type="entry name" value="EGF_2"/>
    <property type="match status" value="1"/>
</dbReference>
<dbReference type="CDD" id="cd00054">
    <property type="entry name" value="EGF_CA"/>
    <property type="match status" value="4"/>
</dbReference>
<dbReference type="PROSITE" id="PS00022">
    <property type="entry name" value="EGF_1"/>
    <property type="match status" value="2"/>
</dbReference>
<feature type="disulfide bond" evidence="4">
    <location>
        <begin position="237"/>
        <end position="246"/>
    </location>
</feature>
<feature type="domain" description="EGF-like" evidence="5">
    <location>
        <begin position="213"/>
        <end position="247"/>
    </location>
</feature>
<evidence type="ECO:0000256" key="4">
    <source>
        <dbReference type="PROSITE-ProRule" id="PRU00076"/>
    </source>
</evidence>
<feature type="disulfide bond" evidence="4">
    <location>
        <begin position="307"/>
        <end position="316"/>
    </location>
</feature>
<keyword evidence="7" id="KW-1185">Reference proteome</keyword>
<dbReference type="InterPro" id="IPR000742">
    <property type="entry name" value="EGF"/>
</dbReference>
<keyword evidence="3 4" id="KW-1015">Disulfide bond</keyword>
<feature type="domain" description="EGF-like" evidence="5">
    <location>
        <begin position="248"/>
        <end position="279"/>
    </location>
</feature>
<dbReference type="OrthoDB" id="6039063at2759"/>
<accession>A0A6J7ZX85</accession>
<dbReference type="AlphaFoldDB" id="A0A6J7ZX85"/>
<feature type="domain" description="EGF-like" evidence="5">
    <location>
        <begin position="282"/>
        <end position="317"/>
    </location>
</feature>
<dbReference type="PANTHER" id="PTHR24049">
    <property type="entry name" value="CRUMBS FAMILY MEMBER"/>
    <property type="match status" value="1"/>
</dbReference>
<reference evidence="6 7" key="1">
    <citation type="submission" date="2020-06" db="EMBL/GenBank/DDBJ databases">
        <authorList>
            <person name="Li R."/>
            <person name="Bekaert M."/>
        </authorList>
    </citation>
    <scope>NUCLEOTIDE SEQUENCE [LARGE SCALE GENOMIC DNA]</scope>
    <source>
        <strain evidence="7">wild</strain>
    </source>
</reference>
<organism evidence="6 7">
    <name type="scientific">Mytilus coruscus</name>
    <name type="common">Sea mussel</name>
    <dbReference type="NCBI Taxonomy" id="42192"/>
    <lineage>
        <taxon>Eukaryota</taxon>
        <taxon>Metazoa</taxon>
        <taxon>Spiralia</taxon>
        <taxon>Lophotrochozoa</taxon>
        <taxon>Mollusca</taxon>
        <taxon>Bivalvia</taxon>
        <taxon>Autobranchia</taxon>
        <taxon>Pteriomorphia</taxon>
        <taxon>Mytilida</taxon>
        <taxon>Mytiloidea</taxon>
        <taxon>Mytilidae</taxon>
        <taxon>Mytilinae</taxon>
        <taxon>Mytilus</taxon>
    </lineage>
</organism>
<feature type="disulfide bond" evidence="4">
    <location>
        <begin position="202"/>
        <end position="211"/>
    </location>
</feature>
<evidence type="ECO:0000256" key="1">
    <source>
        <dbReference type="ARBA" id="ARBA00022536"/>
    </source>
</evidence>
<dbReference type="GO" id="GO:0005509">
    <property type="term" value="F:calcium ion binding"/>
    <property type="evidence" value="ECO:0007669"/>
    <property type="project" value="InterPro"/>
</dbReference>
<protein>
    <recommendedName>
        <fullName evidence="5">EGF-like domain-containing protein</fullName>
    </recommendedName>
</protein>
<keyword evidence="1 4" id="KW-0245">EGF-like domain</keyword>
<keyword evidence="2" id="KW-0677">Repeat</keyword>
<dbReference type="InterPro" id="IPR001881">
    <property type="entry name" value="EGF-like_Ca-bd_dom"/>
</dbReference>